<dbReference type="EMBL" id="JACYXZ010000005">
    <property type="protein sequence ID" value="MBD8871161.1"/>
    <property type="molecule type" value="Genomic_DNA"/>
</dbReference>
<dbReference type="RefSeq" id="WP_192144489.1">
    <property type="nucleotide sequence ID" value="NZ_JACYXZ010000005.1"/>
</dbReference>
<evidence type="ECO:0000256" key="1">
    <source>
        <dbReference type="SAM" id="SignalP"/>
    </source>
</evidence>
<dbReference type="Proteomes" id="UP000616839">
    <property type="component" value="Unassembled WGS sequence"/>
</dbReference>
<sequence>MRRPRSTTIGAAIAALTAGLFLGAGHATAAPPTRITTPLDFYFAGDDFCGAGISIEIVGVGEEQLQVTQRRGETYFSAHARLDVSFTNTETGVTITSREITRFTDLHVTDNGDGTLTIVSFGTGFAMAYDSDGRIIAKNTGQSRLRTTLDLNGTPDDFEDDTVISEELILGSTGTNDDFCEAAVPALT</sequence>
<reference evidence="2" key="1">
    <citation type="submission" date="2020-09" db="EMBL/GenBank/DDBJ databases">
        <title>Nocardioides sp. strain MJB4 16S ribosomal RNA gene Genome sequencing and assembly.</title>
        <authorList>
            <person name="Kim I."/>
        </authorList>
    </citation>
    <scope>NUCLEOTIDE SEQUENCE</scope>
    <source>
        <strain evidence="2">MJB4</strain>
    </source>
</reference>
<gene>
    <name evidence="2" type="ORF">IE331_16155</name>
</gene>
<accession>A0A927K748</accession>
<evidence type="ECO:0000313" key="3">
    <source>
        <dbReference type="Proteomes" id="UP000616839"/>
    </source>
</evidence>
<feature type="signal peptide" evidence="1">
    <location>
        <begin position="1"/>
        <end position="29"/>
    </location>
</feature>
<protein>
    <submittedName>
        <fullName evidence="2">Uncharacterized protein</fullName>
    </submittedName>
</protein>
<keyword evidence="3" id="KW-1185">Reference proteome</keyword>
<dbReference type="AlphaFoldDB" id="A0A927K748"/>
<proteinExistence type="predicted"/>
<keyword evidence="1" id="KW-0732">Signal</keyword>
<name>A0A927K748_9ACTN</name>
<organism evidence="2 3">
    <name type="scientific">Nocardioides donggukensis</name>
    <dbReference type="NCBI Taxonomy" id="2774019"/>
    <lineage>
        <taxon>Bacteria</taxon>
        <taxon>Bacillati</taxon>
        <taxon>Actinomycetota</taxon>
        <taxon>Actinomycetes</taxon>
        <taxon>Propionibacteriales</taxon>
        <taxon>Nocardioidaceae</taxon>
        <taxon>Nocardioides</taxon>
    </lineage>
</organism>
<feature type="chain" id="PRO_5037227866" evidence="1">
    <location>
        <begin position="30"/>
        <end position="188"/>
    </location>
</feature>
<comment type="caution">
    <text evidence="2">The sequence shown here is derived from an EMBL/GenBank/DDBJ whole genome shotgun (WGS) entry which is preliminary data.</text>
</comment>
<evidence type="ECO:0000313" key="2">
    <source>
        <dbReference type="EMBL" id="MBD8871161.1"/>
    </source>
</evidence>